<evidence type="ECO:0000313" key="2">
    <source>
        <dbReference type="Proteomes" id="UP001165101"/>
    </source>
</evidence>
<proteinExistence type="predicted"/>
<comment type="caution">
    <text evidence="1">The sequence shown here is derived from an EMBL/GenBank/DDBJ whole genome shotgun (WGS) entry which is preliminary data.</text>
</comment>
<keyword evidence="2" id="KW-1185">Reference proteome</keyword>
<organism evidence="1 2">
    <name type="scientific">Candida boidinii</name>
    <name type="common">Yeast</name>
    <dbReference type="NCBI Taxonomy" id="5477"/>
    <lineage>
        <taxon>Eukaryota</taxon>
        <taxon>Fungi</taxon>
        <taxon>Dikarya</taxon>
        <taxon>Ascomycota</taxon>
        <taxon>Saccharomycotina</taxon>
        <taxon>Pichiomycetes</taxon>
        <taxon>Pichiales</taxon>
        <taxon>Pichiaceae</taxon>
        <taxon>Ogataea</taxon>
        <taxon>Ogataea/Candida clade</taxon>
    </lineage>
</organism>
<evidence type="ECO:0000313" key="1">
    <source>
        <dbReference type="EMBL" id="GMF01915.1"/>
    </source>
</evidence>
<accession>A0ACB5U5S1</accession>
<protein>
    <submittedName>
        <fullName evidence="1">Unnamed protein product</fullName>
    </submittedName>
</protein>
<dbReference type="EMBL" id="BSXV01005223">
    <property type="protein sequence ID" value="GMF01915.1"/>
    <property type="molecule type" value="Genomic_DNA"/>
</dbReference>
<gene>
    <name evidence="1" type="ORF">Cboi01_000598300</name>
</gene>
<sequence length="156" mass="17996">MSQKPEYDLPDYDDEGGSDPFVFEIAWHRYVGVSLGVIWAVVISLTLFPNSARSRIRKGLSLLWLRMGLIWNSGPLEYLHISETNENRFIGIKDRKKIHDIMNELEALIKQAPMEIRLKGSFPTGIYQVLLKSTNRIIDAFENMNSIIEFDTRVSH</sequence>
<name>A0ACB5U5S1_CANBO</name>
<reference evidence="1" key="1">
    <citation type="submission" date="2023-04" db="EMBL/GenBank/DDBJ databases">
        <title>Candida boidinii NBRC 1967.</title>
        <authorList>
            <person name="Ichikawa N."/>
            <person name="Sato H."/>
            <person name="Tonouchi N."/>
        </authorList>
    </citation>
    <scope>NUCLEOTIDE SEQUENCE</scope>
    <source>
        <strain evidence="1">NBRC 1967</strain>
    </source>
</reference>
<dbReference type="Proteomes" id="UP001165101">
    <property type="component" value="Unassembled WGS sequence"/>
</dbReference>